<name>A0AAV3R6E6_LITER</name>
<dbReference type="GO" id="GO:0016788">
    <property type="term" value="F:hydrolase activity, acting on ester bonds"/>
    <property type="evidence" value="ECO:0007669"/>
    <property type="project" value="InterPro"/>
</dbReference>
<dbReference type="InterPro" id="IPR001087">
    <property type="entry name" value="GDSL"/>
</dbReference>
<protein>
    <submittedName>
        <fullName evidence="5">Lipase</fullName>
    </submittedName>
</protein>
<dbReference type="InterPro" id="IPR036514">
    <property type="entry name" value="SGNH_hydro_sf"/>
</dbReference>
<dbReference type="Proteomes" id="UP001454036">
    <property type="component" value="Unassembled WGS sequence"/>
</dbReference>
<keyword evidence="6" id="KW-1185">Reference proteome</keyword>
<dbReference type="AlphaFoldDB" id="A0AAV3R6E6"/>
<accession>A0AAV3R6E6</accession>
<dbReference type="EMBL" id="BAABME010007255">
    <property type="protein sequence ID" value="GAA0170463.1"/>
    <property type="molecule type" value="Genomic_DNA"/>
</dbReference>
<evidence type="ECO:0000313" key="6">
    <source>
        <dbReference type="Proteomes" id="UP001454036"/>
    </source>
</evidence>
<keyword evidence="2" id="KW-0378">Hydrolase</keyword>
<evidence type="ECO:0000256" key="3">
    <source>
        <dbReference type="ARBA" id="ARBA00022963"/>
    </source>
</evidence>
<sequence length="366" mass="39579">MALALGESSFFLLVVILTANSMLPLSYASLPAVFIFGDSTVDVGTNNYLNGTATATDRFYGIDYPYSMPTGRFSNGLNTADFIVSLLGDGRESPPPYLALANNMAGFKSKILRGVNFASGGSGILEDTGNKTWKAVVSLRNQIDQFAIVQENILEVLGKAKGEHLVANSLYIISSGSNDFVEFTQNNPFVSSTTIMTDVQSNFTKHLKTLYSLGARKFAIVSVPAIGCIPAVRAIVGGSCLDDLNNSSRVFYSSMTKILDNFSSTSEGFLYSIGNTYLMTMSIIDNARANGFREAINACCGTGDFNGGDKCTPTSNLCKNRDEYLFWDWFHPTQRASSLAALTLVFAEGKEFVTPINFSQLASKEV</sequence>
<dbReference type="CDD" id="cd01837">
    <property type="entry name" value="SGNH_plant_lipase_like"/>
    <property type="match status" value="1"/>
</dbReference>
<feature type="chain" id="PRO_5043909893" evidence="4">
    <location>
        <begin position="29"/>
        <end position="366"/>
    </location>
</feature>
<evidence type="ECO:0000256" key="1">
    <source>
        <dbReference type="ARBA" id="ARBA00008668"/>
    </source>
</evidence>
<dbReference type="GO" id="GO:0016042">
    <property type="term" value="P:lipid catabolic process"/>
    <property type="evidence" value="ECO:0007669"/>
    <property type="project" value="UniProtKB-KW"/>
</dbReference>
<organism evidence="5 6">
    <name type="scientific">Lithospermum erythrorhizon</name>
    <name type="common">Purple gromwell</name>
    <name type="synonym">Lithospermum officinale var. erythrorhizon</name>
    <dbReference type="NCBI Taxonomy" id="34254"/>
    <lineage>
        <taxon>Eukaryota</taxon>
        <taxon>Viridiplantae</taxon>
        <taxon>Streptophyta</taxon>
        <taxon>Embryophyta</taxon>
        <taxon>Tracheophyta</taxon>
        <taxon>Spermatophyta</taxon>
        <taxon>Magnoliopsida</taxon>
        <taxon>eudicotyledons</taxon>
        <taxon>Gunneridae</taxon>
        <taxon>Pentapetalae</taxon>
        <taxon>asterids</taxon>
        <taxon>lamiids</taxon>
        <taxon>Boraginales</taxon>
        <taxon>Boraginaceae</taxon>
        <taxon>Boraginoideae</taxon>
        <taxon>Lithospermeae</taxon>
        <taxon>Lithospermum</taxon>
    </lineage>
</organism>
<gene>
    <name evidence="5" type="ORF">LIER_24714</name>
</gene>
<proteinExistence type="inferred from homology"/>
<evidence type="ECO:0000313" key="5">
    <source>
        <dbReference type="EMBL" id="GAA0170463.1"/>
    </source>
</evidence>
<comment type="similarity">
    <text evidence="1">Belongs to the 'GDSL' lipolytic enzyme family.</text>
</comment>
<dbReference type="InterPro" id="IPR035669">
    <property type="entry name" value="SGNH_plant_lipase-like"/>
</dbReference>
<feature type="signal peptide" evidence="4">
    <location>
        <begin position="1"/>
        <end position="28"/>
    </location>
</feature>
<evidence type="ECO:0000256" key="4">
    <source>
        <dbReference type="SAM" id="SignalP"/>
    </source>
</evidence>
<dbReference type="PANTHER" id="PTHR45648:SF101">
    <property type="entry name" value="ZINC FINGER PROTEIN"/>
    <property type="match status" value="1"/>
</dbReference>
<dbReference type="Gene3D" id="3.40.50.1110">
    <property type="entry name" value="SGNH hydrolase"/>
    <property type="match status" value="1"/>
</dbReference>
<comment type="caution">
    <text evidence="5">The sequence shown here is derived from an EMBL/GenBank/DDBJ whole genome shotgun (WGS) entry which is preliminary data.</text>
</comment>
<keyword evidence="4" id="KW-0732">Signal</keyword>
<dbReference type="Pfam" id="PF00657">
    <property type="entry name" value="Lipase_GDSL"/>
    <property type="match status" value="1"/>
</dbReference>
<keyword evidence="3" id="KW-0443">Lipid metabolism</keyword>
<reference evidence="5 6" key="1">
    <citation type="submission" date="2024-01" db="EMBL/GenBank/DDBJ databases">
        <title>The complete chloroplast genome sequence of Lithospermum erythrorhizon: insights into the phylogenetic relationship among Boraginaceae species and the maternal lineages of purple gromwells.</title>
        <authorList>
            <person name="Okada T."/>
            <person name="Watanabe K."/>
        </authorList>
    </citation>
    <scope>NUCLEOTIDE SEQUENCE [LARGE SCALE GENOMIC DNA]</scope>
</reference>
<dbReference type="PANTHER" id="PTHR45648">
    <property type="entry name" value="GDSL LIPASE/ACYLHYDROLASE FAMILY PROTEIN (AFU_ORTHOLOGUE AFUA_4G14700)"/>
    <property type="match status" value="1"/>
</dbReference>
<keyword evidence="3" id="KW-0442">Lipid degradation</keyword>
<evidence type="ECO:0000256" key="2">
    <source>
        <dbReference type="ARBA" id="ARBA00022801"/>
    </source>
</evidence>
<dbReference type="InterPro" id="IPR051058">
    <property type="entry name" value="GDSL_Est/Lipase"/>
</dbReference>